<sequence length="343" mass="38359">MGFLAYLSDRVVPLAVRVLALAFVALVMVVYGVEGAVVAFVCTVLALAAVVATLLDWLHRRGFYRSLQQTLDALGERSYLATELVERPHVLEGELFYDALDRESRAMRDRIAAARRREREYREYVETWVHEIKTPIAAARLIAKNNPSPAVDAIDAEVDSVEGYVEQALYYSRSTSLDRDFQIREVVLGDVVRDALRHKARALIDARVTPELEGLEVRVHADPKWLSFVVGQVLVNAAKYRRTDGEQGHVRICATREETGLDAWSTRLEISDDGIGIPASDVGRVFDKGFTGENGRRFARSTGIGLYLVRELCRKMGVEVWLESKEGAGTSVFLAFPDMVERA</sequence>
<dbReference type="Proteomes" id="UP000712527">
    <property type="component" value="Unassembled WGS sequence"/>
</dbReference>
<gene>
    <name evidence="16" type="ORF">H9X80_08675</name>
</gene>
<evidence type="ECO:0000259" key="14">
    <source>
        <dbReference type="PROSITE" id="PS50109"/>
    </source>
</evidence>
<keyword evidence="5" id="KW-0597">Phosphoprotein</keyword>
<dbReference type="InterPro" id="IPR036097">
    <property type="entry name" value="HisK_dim/P_sf"/>
</dbReference>
<evidence type="ECO:0000313" key="16">
    <source>
        <dbReference type="EMBL" id="MBM6775609.1"/>
    </source>
</evidence>
<accession>A0ABS2F510</accession>
<evidence type="ECO:0000256" key="9">
    <source>
        <dbReference type="ARBA" id="ARBA00022989"/>
    </source>
</evidence>
<comment type="catalytic activity">
    <reaction evidence="1">
        <text>ATP + protein L-histidine = ADP + protein N-phospho-L-histidine.</text>
        <dbReference type="EC" id="2.7.13.3"/>
    </reaction>
</comment>
<comment type="subcellular location">
    <subcellularLocation>
        <location evidence="2">Cell membrane</location>
        <topology evidence="2">Multi-pass membrane protein</topology>
    </subcellularLocation>
</comment>
<protein>
    <recommendedName>
        <fullName evidence="12">Sensor-like histidine kinase SenX3</fullName>
        <ecNumber evidence="3">2.7.13.3</ecNumber>
    </recommendedName>
</protein>
<dbReference type="InterPro" id="IPR003661">
    <property type="entry name" value="HisK_dim/P_dom"/>
</dbReference>
<keyword evidence="7 13" id="KW-0812">Transmembrane</keyword>
<dbReference type="EC" id="2.7.13.3" evidence="3"/>
<dbReference type="RefSeq" id="WP_204793942.1">
    <property type="nucleotide sequence ID" value="NZ_JACSNQ010000027.1"/>
</dbReference>
<dbReference type="InterPro" id="IPR050351">
    <property type="entry name" value="BphY/WalK/GraS-like"/>
</dbReference>
<dbReference type="PROSITE" id="PS50109">
    <property type="entry name" value="HIS_KIN"/>
    <property type="match status" value="1"/>
</dbReference>
<keyword evidence="10" id="KW-0902">Two-component regulatory system</keyword>
<evidence type="ECO:0000256" key="4">
    <source>
        <dbReference type="ARBA" id="ARBA00022475"/>
    </source>
</evidence>
<dbReference type="PANTHER" id="PTHR45453:SF2">
    <property type="entry name" value="HISTIDINE KINASE"/>
    <property type="match status" value="1"/>
</dbReference>
<evidence type="ECO:0000313" key="17">
    <source>
        <dbReference type="Proteomes" id="UP000712527"/>
    </source>
</evidence>
<evidence type="ECO:0000256" key="8">
    <source>
        <dbReference type="ARBA" id="ARBA00022777"/>
    </source>
</evidence>
<keyword evidence="8 16" id="KW-0418">Kinase</keyword>
<evidence type="ECO:0000256" key="2">
    <source>
        <dbReference type="ARBA" id="ARBA00004651"/>
    </source>
</evidence>
<evidence type="ECO:0000256" key="12">
    <source>
        <dbReference type="ARBA" id="ARBA00039401"/>
    </source>
</evidence>
<name>A0ABS2F510_9ACTN</name>
<dbReference type="CDD" id="cd00082">
    <property type="entry name" value="HisKA"/>
    <property type="match status" value="1"/>
</dbReference>
<dbReference type="InterPro" id="IPR004358">
    <property type="entry name" value="Sig_transdc_His_kin-like_C"/>
</dbReference>
<evidence type="ECO:0000256" key="11">
    <source>
        <dbReference type="ARBA" id="ARBA00023136"/>
    </source>
</evidence>
<keyword evidence="17" id="KW-1185">Reference proteome</keyword>
<evidence type="ECO:0000256" key="13">
    <source>
        <dbReference type="SAM" id="Phobius"/>
    </source>
</evidence>
<evidence type="ECO:0000256" key="3">
    <source>
        <dbReference type="ARBA" id="ARBA00012438"/>
    </source>
</evidence>
<dbReference type="PRINTS" id="PR00344">
    <property type="entry name" value="BCTRLSENSOR"/>
</dbReference>
<feature type="domain" description="BEACH-type PH" evidence="15">
    <location>
        <begin position="244"/>
        <end position="343"/>
    </location>
</feature>
<dbReference type="SUPFAM" id="SSF55874">
    <property type="entry name" value="ATPase domain of HSP90 chaperone/DNA topoisomerase II/histidine kinase"/>
    <property type="match status" value="1"/>
</dbReference>
<dbReference type="EMBL" id="JACSNQ010000027">
    <property type="protein sequence ID" value="MBM6775609.1"/>
    <property type="molecule type" value="Genomic_DNA"/>
</dbReference>
<comment type="caution">
    <text evidence="16">The sequence shown here is derived from an EMBL/GenBank/DDBJ whole genome shotgun (WGS) entry which is preliminary data.</text>
</comment>
<keyword evidence="4" id="KW-1003">Cell membrane</keyword>
<dbReference type="InterPro" id="IPR003594">
    <property type="entry name" value="HATPase_dom"/>
</dbReference>
<dbReference type="Pfam" id="PF02518">
    <property type="entry name" value="HATPase_c"/>
    <property type="match status" value="1"/>
</dbReference>
<evidence type="ECO:0000256" key="7">
    <source>
        <dbReference type="ARBA" id="ARBA00022692"/>
    </source>
</evidence>
<dbReference type="GO" id="GO:0016301">
    <property type="term" value="F:kinase activity"/>
    <property type="evidence" value="ECO:0007669"/>
    <property type="project" value="UniProtKB-KW"/>
</dbReference>
<feature type="transmembrane region" description="Helical" evidence="13">
    <location>
        <begin position="12"/>
        <end position="31"/>
    </location>
</feature>
<dbReference type="InterPro" id="IPR005467">
    <property type="entry name" value="His_kinase_dom"/>
</dbReference>
<reference evidence="16 17" key="1">
    <citation type="journal article" date="2021" name="Sci. Rep.">
        <title>The distribution of antibiotic resistance genes in chicken gut microbiota commensals.</title>
        <authorList>
            <person name="Juricova H."/>
            <person name="Matiasovicova J."/>
            <person name="Kubasova T."/>
            <person name="Cejkova D."/>
            <person name="Rychlik I."/>
        </authorList>
    </citation>
    <scope>NUCLEOTIDE SEQUENCE [LARGE SCALE GENOMIC DNA]</scope>
    <source>
        <strain evidence="16 17">An794</strain>
    </source>
</reference>
<dbReference type="PROSITE" id="PS51783">
    <property type="entry name" value="PH_BEACH"/>
    <property type="match status" value="1"/>
</dbReference>
<evidence type="ECO:0000256" key="10">
    <source>
        <dbReference type="ARBA" id="ARBA00023012"/>
    </source>
</evidence>
<proteinExistence type="predicted"/>
<dbReference type="InterPro" id="IPR036890">
    <property type="entry name" value="HATPase_C_sf"/>
</dbReference>
<evidence type="ECO:0000256" key="6">
    <source>
        <dbReference type="ARBA" id="ARBA00022679"/>
    </source>
</evidence>
<feature type="transmembrane region" description="Helical" evidence="13">
    <location>
        <begin position="37"/>
        <end position="58"/>
    </location>
</feature>
<dbReference type="Gene3D" id="3.30.565.10">
    <property type="entry name" value="Histidine kinase-like ATPase, C-terminal domain"/>
    <property type="match status" value="1"/>
</dbReference>
<keyword evidence="9 13" id="KW-1133">Transmembrane helix</keyword>
<keyword evidence="11 13" id="KW-0472">Membrane</keyword>
<evidence type="ECO:0000256" key="5">
    <source>
        <dbReference type="ARBA" id="ARBA00022553"/>
    </source>
</evidence>
<dbReference type="SUPFAM" id="SSF47384">
    <property type="entry name" value="Homodimeric domain of signal transducing histidine kinase"/>
    <property type="match status" value="1"/>
</dbReference>
<evidence type="ECO:0000256" key="1">
    <source>
        <dbReference type="ARBA" id="ARBA00000085"/>
    </source>
</evidence>
<dbReference type="PANTHER" id="PTHR45453">
    <property type="entry name" value="PHOSPHATE REGULON SENSOR PROTEIN PHOR"/>
    <property type="match status" value="1"/>
</dbReference>
<keyword evidence="6" id="KW-0808">Transferase</keyword>
<evidence type="ECO:0000259" key="15">
    <source>
        <dbReference type="PROSITE" id="PS51783"/>
    </source>
</evidence>
<dbReference type="InterPro" id="IPR023362">
    <property type="entry name" value="PH-BEACH_dom"/>
</dbReference>
<organism evidence="16 17">
    <name type="scientific">Olsenella profusa</name>
    <dbReference type="NCBI Taxonomy" id="138595"/>
    <lineage>
        <taxon>Bacteria</taxon>
        <taxon>Bacillati</taxon>
        <taxon>Actinomycetota</taxon>
        <taxon>Coriobacteriia</taxon>
        <taxon>Coriobacteriales</taxon>
        <taxon>Atopobiaceae</taxon>
        <taxon>Olsenella</taxon>
    </lineage>
</organism>
<dbReference type="SMART" id="SM00387">
    <property type="entry name" value="HATPase_c"/>
    <property type="match status" value="1"/>
</dbReference>
<feature type="domain" description="Histidine kinase" evidence="14">
    <location>
        <begin position="127"/>
        <end position="340"/>
    </location>
</feature>